<dbReference type="AlphaFoldDB" id="A0AAW2WG18"/>
<dbReference type="EMBL" id="JACGWN010000008">
    <property type="protein sequence ID" value="KAL0440358.1"/>
    <property type="molecule type" value="Genomic_DNA"/>
</dbReference>
<accession>A0AAW2WG18</accession>
<sequence length="180" mass="20230">MEVTFQCKLFMLIFLAEKDVAKCYVNAYEEMYEKLVVLLSGDENMHDAFGEEEEVDSVASFVVLPGWVDDAPPPPIDNIIPANINELDESGHDSTSLWCSLEEYYASDSEQEDSILPLPGIPSYGVRPPQPHHRLLILIILPLKWGVNPPPCLGFPCFQIPSPTPLSVIQYVHSHLCKNY</sequence>
<name>A0AAW2WG18_9LAMI</name>
<feature type="chain" id="PRO_5043935160" evidence="1">
    <location>
        <begin position="24"/>
        <end position="180"/>
    </location>
</feature>
<protein>
    <submittedName>
        <fullName evidence="2">Uncharacterized protein</fullName>
    </submittedName>
</protein>
<comment type="caution">
    <text evidence="2">The sequence shown here is derived from an EMBL/GenBank/DDBJ whole genome shotgun (WGS) entry which is preliminary data.</text>
</comment>
<gene>
    <name evidence="2" type="ORF">Slati_2518800</name>
</gene>
<proteinExistence type="predicted"/>
<feature type="signal peptide" evidence="1">
    <location>
        <begin position="1"/>
        <end position="23"/>
    </location>
</feature>
<reference evidence="2" key="2">
    <citation type="journal article" date="2024" name="Plant">
        <title>Genomic evolution and insights into agronomic trait innovations of Sesamum species.</title>
        <authorList>
            <person name="Miao H."/>
            <person name="Wang L."/>
            <person name="Qu L."/>
            <person name="Liu H."/>
            <person name="Sun Y."/>
            <person name="Le M."/>
            <person name="Wang Q."/>
            <person name="Wei S."/>
            <person name="Zheng Y."/>
            <person name="Lin W."/>
            <person name="Duan Y."/>
            <person name="Cao H."/>
            <person name="Xiong S."/>
            <person name="Wang X."/>
            <person name="Wei L."/>
            <person name="Li C."/>
            <person name="Ma Q."/>
            <person name="Ju M."/>
            <person name="Zhao R."/>
            <person name="Li G."/>
            <person name="Mu C."/>
            <person name="Tian Q."/>
            <person name="Mei H."/>
            <person name="Zhang T."/>
            <person name="Gao T."/>
            <person name="Zhang H."/>
        </authorList>
    </citation>
    <scope>NUCLEOTIDE SEQUENCE</scope>
    <source>
        <strain evidence="2">KEN1</strain>
    </source>
</reference>
<keyword evidence="1" id="KW-0732">Signal</keyword>
<evidence type="ECO:0000256" key="1">
    <source>
        <dbReference type="SAM" id="SignalP"/>
    </source>
</evidence>
<reference evidence="2" key="1">
    <citation type="submission" date="2020-06" db="EMBL/GenBank/DDBJ databases">
        <authorList>
            <person name="Li T."/>
            <person name="Hu X."/>
            <person name="Zhang T."/>
            <person name="Song X."/>
            <person name="Zhang H."/>
            <person name="Dai N."/>
            <person name="Sheng W."/>
            <person name="Hou X."/>
            <person name="Wei L."/>
        </authorList>
    </citation>
    <scope>NUCLEOTIDE SEQUENCE</scope>
    <source>
        <strain evidence="2">KEN1</strain>
        <tissue evidence="2">Leaf</tissue>
    </source>
</reference>
<evidence type="ECO:0000313" key="2">
    <source>
        <dbReference type="EMBL" id="KAL0440358.1"/>
    </source>
</evidence>
<organism evidence="2">
    <name type="scientific">Sesamum latifolium</name>
    <dbReference type="NCBI Taxonomy" id="2727402"/>
    <lineage>
        <taxon>Eukaryota</taxon>
        <taxon>Viridiplantae</taxon>
        <taxon>Streptophyta</taxon>
        <taxon>Embryophyta</taxon>
        <taxon>Tracheophyta</taxon>
        <taxon>Spermatophyta</taxon>
        <taxon>Magnoliopsida</taxon>
        <taxon>eudicotyledons</taxon>
        <taxon>Gunneridae</taxon>
        <taxon>Pentapetalae</taxon>
        <taxon>asterids</taxon>
        <taxon>lamiids</taxon>
        <taxon>Lamiales</taxon>
        <taxon>Pedaliaceae</taxon>
        <taxon>Sesamum</taxon>
    </lineage>
</organism>